<evidence type="ECO:0000256" key="4">
    <source>
        <dbReference type="ARBA" id="ARBA00012591"/>
    </source>
</evidence>
<dbReference type="Gene3D" id="3.40.50.2000">
    <property type="entry name" value="Glycogen Phosphorylase B"/>
    <property type="match status" value="3"/>
</dbReference>
<evidence type="ECO:0000256" key="6">
    <source>
        <dbReference type="ARBA" id="ARBA00022676"/>
    </source>
</evidence>
<dbReference type="Proteomes" id="UP001055337">
    <property type="component" value="Chromosome"/>
</dbReference>
<proteinExistence type="inferred from homology"/>
<dbReference type="PROSITE" id="PS00102">
    <property type="entry name" value="PHOSPHORYLASE"/>
    <property type="match status" value="1"/>
</dbReference>
<comment type="catalytic activity">
    <reaction evidence="1">
        <text>[(1-&gt;4)-alpha-D-glucosyl](n) + phosphate = [(1-&gt;4)-alpha-D-glucosyl](n-1) + alpha-D-glucose 1-phosphate</text>
        <dbReference type="Rhea" id="RHEA:41732"/>
        <dbReference type="Rhea" id="RHEA-COMP:9584"/>
        <dbReference type="Rhea" id="RHEA-COMP:9586"/>
        <dbReference type="ChEBI" id="CHEBI:15444"/>
        <dbReference type="ChEBI" id="CHEBI:43474"/>
        <dbReference type="ChEBI" id="CHEBI:58601"/>
        <dbReference type="EC" id="2.4.1.1"/>
    </reaction>
</comment>
<comment type="cofactor">
    <cofactor evidence="2">
        <name>pyridoxal 5'-phosphate</name>
        <dbReference type="ChEBI" id="CHEBI:597326"/>
    </cofactor>
</comment>
<accession>A0ABY3TLT7</accession>
<keyword evidence="7" id="KW-0808">Transferase</keyword>
<evidence type="ECO:0000256" key="7">
    <source>
        <dbReference type="ARBA" id="ARBA00022679"/>
    </source>
</evidence>
<dbReference type="CDD" id="cd04299">
    <property type="entry name" value="GT35_Glycogen_Phosphorylase-like"/>
    <property type="match status" value="1"/>
</dbReference>
<feature type="domain" description="DUF3417" evidence="11">
    <location>
        <begin position="13"/>
        <end position="121"/>
    </location>
</feature>
<dbReference type="PANTHER" id="PTHR42655">
    <property type="entry name" value="GLYCOGEN PHOSPHORYLASE"/>
    <property type="match status" value="1"/>
</dbReference>
<organism evidence="12 13">
    <name type="scientific">Mycolicibacterium crocinum</name>
    <dbReference type="NCBI Taxonomy" id="388459"/>
    <lineage>
        <taxon>Bacteria</taxon>
        <taxon>Bacillati</taxon>
        <taxon>Actinomycetota</taxon>
        <taxon>Actinomycetes</taxon>
        <taxon>Mycobacteriales</taxon>
        <taxon>Mycobacteriaceae</taxon>
        <taxon>Mycolicibacterium</taxon>
    </lineage>
</organism>
<evidence type="ECO:0000256" key="10">
    <source>
        <dbReference type="ARBA" id="ARBA00025174"/>
    </source>
</evidence>
<dbReference type="InterPro" id="IPR024517">
    <property type="entry name" value="Glycogen_phosphorylase_DUF3417"/>
</dbReference>
<comment type="similarity">
    <text evidence="3">Belongs to the glycogen phosphorylase family.</text>
</comment>
<dbReference type="InterPro" id="IPR052182">
    <property type="entry name" value="Glycogen/Maltodextrin_Phosph"/>
</dbReference>
<keyword evidence="5" id="KW-0021">Allosteric enzyme</keyword>
<gene>
    <name evidence="12" type="ORF">MI149_22200</name>
</gene>
<evidence type="ECO:0000259" key="11">
    <source>
        <dbReference type="Pfam" id="PF11897"/>
    </source>
</evidence>
<protein>
    <recommendedName>
        <fullName evidence="4">glycogen phosphorylase</fullName>
        <ecNumber evidence="4">2.4.1.1</ecNumber>
    </recommendedName>
</protein>
<dbReference type="PANTHER" id="PTHR42655:SF1">
    <property type="entry name" value="GLYCOGEN PHOSPHORYLASE"/>
    <property type="match status" value="1"/>
</dbReference>
<keyword evidence="9" id="KW-0119">Carbohydrate metabolism</keyword>
<evidence type="ECO:0000256" key="8">
    <source>
        <dbReference type="ARBA" id="ARBA00022898"/>
    </source>
</evidence>
<evidence type="ECO:0000256" key="2">
    <source>
        <dbReference type="ARBA" id="ARBA00001933"/>
    </source>
</evidence>
<keyword evidence="13" id="KW-1185">Reference proteome</keyword>
<evidence type="ECO:0000256" key="3">
    <source>
        <dbReference type="ARBA" id="ARBA00006047"/>
    </source>
</evidence>
<dbReference type="NCBIfam" id="TIGR02094">
    <property type="entry name" value="more_P_ylases"/>
    <property type="match status" value="1"/>
</dbReference>
<evidence type="ECO:0000313" key="13">
    <source>
        <dbReference type="Proteomes" id="UP001055337"/>
    </source>
</evidence>
<dbReference type="InterPro" id="IPR011834">
    <property type="entry name" value="Agluc_phsphrylas"/>
</dbReference>
<evidence type="ECO:0000256" key="1">
    <source>
        <dbReference type="ARBA" id="ARBA00001275"/>
    </source>
</evidence>
<comment type="function">
    <text evidence="10">Phosphorylase is an important allosteric enzyme in carbohydrate metabolism. Enzymes from different sources differ in their regulatory mechanisms and in their natural substrates. However, all known phosphorylases share catalytic and structural properties.</text>
</comment>
<evidence type="ECO:0000256" key="9">
    <source>
        <dbReference type="ARBA" id="ARBA00023277"/>
    </source>
</evidence>
<dbReference type="Pfam" id="PF00343">
    <property type="entry name" value="Phosphorylase"/>
    <property type="match status" value="1"/>
</dbReference>
<sequence length="860" mass="94973">MKALRRFTVRAHLPERLAALGRLSTNLRWSWDKPTQDLFASIDPRLWLQTGQDPVALLGAVAPARLDELAEDEQFLAILDQLAADLDDYLSRPMWYQEQDPTSMPTGIAYFSMEFGVAEVLPNYSGGLGILAGDHLKSASDLGLPLIAVGLYYRSGYFRQSLTADGWQHENYPSLDPQGLPLRLLTDAAGAPVLVELAMPDAKVLRARVWVAQVGRIPLLLLDSDIPENEHDLRNVTDRLYGGDQDHRIKQELLAGIGGVRAIRAFTAIEGLPAPDVFHMNEGHAGFLGVERIREYISEQNLDFDTALTLVRASTVFTTHTPVPAGIDRFPVEMVQSYFGDDGKTGLLPEVPVGRVLAFGAEDDPSKFNMAHMGLRLAQRANGVSLLHGRVSRAMFDELWPGFDPAEVPIGSITNGVHGPTWAAPQWLELGRELAGSTEALREPNVWARLQQVDTGHIWWIRSQLRALLVEDVRLRLRRSWLERGASEAELGWIATAFDPDVLTIGFARRVPTYKRLTLMLRDPARLEALLLDKDKPLQLIVAGKSHPADDAGKALIQQIVRFADRPEVRHRIAFLPDYDMSMARQLYWGCDVWLNNPLRPLEACGTSGMKSALNGGLNLSIRDGWWDEWYDGENGWEIPTADGLADENRRDDIESAALYNLLEHSVAPTFYDRDDKGVPTRWVEMVRHTLQALGPKVLASRMVRDYTEKYYAPAAQSFRRTSAPIDGLPFGAARDLSAYRQRVREAWPNIQITDVDSTGLPDTPLLGSELTLTATVALAGLKPDEVDVQAVLGRVDAADSLQDPITVDMVHSGSGDGGADVFSTTTPLPVAGSVGYTVRVLPHHPLLAGDNELGLVTLA</sequence>
<dbReference type="InterPro" id="IPR000811">
    <property type="entry name" value="Glyco_trans_35"/>
</dbReference>
<dbReference type="EC" id="2.4.1.1" evidence="4"/>
<name>A0ABY3TLT7_9MYCO</name>
<keyword evidence="8" id="KW-0663">Pyridoxal phosphate</keyword>
<dbReference type="InterPro" id="IPR035090">
    <property type="entry name" value="Pyridoxal_P_attach_site"/>
</dbReference>
<evidence type="ECO:0000256" key="5">
    <source>
        <dbReference type="ARBA" id="ARBA00022533"/>
    </source>
</evidence>
<evidence type="ECO:0000313" key="12">
    <source>
        <dbReference type="EMBL" id="ULN40358.1"/>
    </source>
</evidence>
<dbReference type="RefSeq" id="WP_240177162.1">
    <property type="nucleotide sequence ID" value="NZ_CP092362.2"/>
</dbReference>
<keyword evidence="6" id="KW-0328">Glycosyltransferase</keyword>
<dbReference type="SUPFAM" id="SSF53756">
    <property type="entry name" value="UDP-Glycosyltransferase/glycogen phosphorylase"/>
    <property type="match status" value="1"/>
</dbReference>
<dbReference type="EMBL" id="CP092362">
    <property type="protein sequence ID" value="ULN40358.1"/>
    <property type="molecule type" value="Genomic_DNA"/>
</dbReference>
<reference evidence="12" key="1">
    <citation type="submission" date="2022-08" db="EMBL/GenBank/DDBJ databases">
        <title>Whole genome sequencing of non-tuberculosis mycobacteria type-strains.</title>
        <authorList>
            <person name="Igarashi Y."/>
            <person name="Osugi A."/>
            <person name="Mitarai S."/>
        </authorList>
    </citation>
    <scope>NUCLEOTIDE SEQUENCE</scope>
    <source>
        <strain evidence="12">JCM 16369</strain>
    </source>
</reference>
<dbReference type="Pfam" id="PF11897">
    <property type="entry name" value="DUF3417"/>
    <property type="match status" value="1"/>
</dbReference>
<dbReference type="PIRSF" id="PIRSF000460">
    <property type="entry name" value="Pprylas_GlgP"/>
    <property type="match status" value="1"/>
</dbReference>